<accession>A9UUQ8</accession>
<dbReference type="STRING" id="81824.A9UUQ8"/>
<keyword evidence="1" id="KW-0812">Transmembrane</keyword>
<evidence type="ECO:0000256" key="1">
    <source>
        <dbReference type="SAM" id="Phobius"/>
    </source>
</evidence>
<dbReference type="InterPro" id="IPR011009">
    <property type="entry name" value="Kinase-like_dom_sf"/>
</dbReference>
<feature type="transmembrane region" description="Helical" evidence="1">
    <location>
        <begin position="562"/>
        <end position="584"/>
    </location>
</feature>
<dbReference type="Proteomes" id="UP000001357">
    <property type="component" value="Unassembled WGS sequence"/>
</dbReference>
<dbReference type="Gene3D" id="1.25.10.10">
    <property type="entry name" value="Leucine-rich Repeat Variant"/>
    <property type="match status" value="1"/>
</dbReference>
<dbReference type="SUPFAM" id="SSF48371">
    <property type="entry name" value="ARM repeat"/>
    <property type="match status" value="1"/>
</dbReference>
<dbReference type="Gene3D" id="1.10.510.10">
    <property type="entry name" value="Transferase(Phosphotransferase) domain 1"/>
    <property type="match status" value="1"/>
</dbReference>
<dbReference type="Gene3D" id="3.30.200.20">
    <property type="entry name" value="Phosphorylase Kinase, domain 1"/>
    <property type="match status" value="1"/>
</dbReference>
<feature type="non-terminal residue" evidence="3">
    <location>
        <position position="1"/>
    </location>
</feature>
<organism evidence="3 4">
    <name type="scientific">Monosiga brevicollis</name>
    <name type="common">Choanoflagellate</name>
    <dbReference type="NCBI Taxonomy" id="81824"/>
    <lineage>
        <taxon>Eukaryota</taxon>
        <taxon>Choanoflagellata</taxon>
        <taxon>Craspedida</taxon>
        <taxon>Salpingoecidae</taxon>
        <taxon>Monosiga</taxon>
    </lineage>
</organism>
<gene>
    <name evidence="3" type="ORF">MONBRDRAFT_15474</name>
</gene>
<protein>
    <recommendedName>
        <fullName evidence="2">Protein kinase domain-containing protein</fullName>
    </recommendedName>
</protein>
<dbReference type="InterPro" id="IPR000719">
    <property type="entry name" value="Prot_kinase_dom"/>
</dbReference>
<proteinExistence type="predicted"/>
<dbReference type="KEGG" id="mbr:MONBRDRAFT_15474"/>
<reference evidence="3 4" key="1">
    <citation type="journal article" date="2008" name="Nature">
        <title>The genome of the choanoflagellate Monosiga brevicollis and the origin of metazoans.</title>
        <authorList>
            <consortium name="JGI Sequencing"/>
            <person name="King N."/>
            <person name="Westbrook M.J."/>
            <person name="Young S.L."/>
            <person name="Kuo A."/>
            <person name="Abedin M."/>
            <person name="Chapman J."/>
            <person name="Fairclough S."/>
            <person name="Hellsten U."/>
            <person name="Isogai Y."/>
            <person name="Letunic I."/>
            <person name="Marr M."/>
            <person name="Pincus D."/>
            <person name="Putnam N."/>
            <person name="Rokas A."/>
            <person name="Wright K.J."/>
            <person name="Zuzow R."/>
            <person name="Dirks W."/>
            <person name="Good M."/>
            <person name="Goodstein D."/>
            <person name="Lemons D."/>
            <person name="Li W."/>
            <person name="Lyons J.B."/>
            <person name="Morris A."/>
            <person name="Nichols S."/>
            <person name="Richter D.J."/>
            <person name="Salamov A."/>
            <person name="Bork P."/>
            <person name="Lim W.A."/>
            <person name="Manning G."/>
            <person name="Miller W.T."/>
            <person name="McGinnis W."/>
            <person name="Shapiro H."/>
            <person name="Tjian R."/>
            <person name="Grigoriev I.V."/>
            <person name="Rokhsar D."/>
        </authorList>
    </citation>
    <scope>NUCLEOTIDE SEQUENCE [LARGE SCALE GENOMIC DNA]</scope>
    <source>
        <strain evidence="4">MX1 / ATCC 50154</strain>
    </source>
</reference>
<dbReference type="Pfam" id="PF00069">
    <property type="entry name" value="Pkinase"/>
    <property type="match status" value="1"/>
</dbReference>
<dbReference type="InterPro" id="IPR051177">
    <property type="entry name" value="CIK-Related_Protein"/>
</dbReference>
<dbReference type="SMART" id="SM00220">
    <property type="entry name" value="S_TKc"/>
    <property type="match status" value="1"/>
</dbReference>
<dbReference type="GO" id="GO:0005524">
    <property type="term" value="F:ATP binding"/>
    <property type="evidence" value="ECO:0007669"/>
    <property type="project" value="InterPro"/>
</dbReference>
<keyword evidence="1" id="KW-0472">Membrane</keyword>
<evidence type="ECO:0000313" key="4">
    <source>
        <dbReference type="Proteomes" id="UP000001357"/>
    </source>
</evidence>
<feature type="domain" description="Protein kinase" evidence="2">
    <location>
        <begin position="1"/>
        <end position="237"/>
    </location>
</feature>
<dbReference type="OMA" id="RCHRSYK"/>
<dbReference type="PANTHER" id="PTHR12984:SF3">
    <property type="entry name" value="N-TERMINAL KINASE-LIKE PROTEIN"/>
    <property type="match status" value="1"/>
</dbReference>
<evidence type="ECO:0000259" key="2">
    <source>
        <dbReference type="PROSITE" id="PS50011"/>
    </source>
</evidence>
<dbReference type="RefSeq" id="XP_001744062.1">
    <property type="nucleotide sequence ID" value="XM_001744010.1"/>
</dbReference>
<name>A9UUQ8_MONBE</name>
<keyword evidence="4" id="KW-1185">Reference proteome</keyword>
<dbReference type="InterPro" id="IPR011989">
    <property type="entry name" value="ARM-like"/>
</dbReference>
<dbReference type="EMBL" id="CH991546">
    <property type="protein sequence ID" value="EDQ90765.1"/>
    <property type="molecule type" value="Genomic_DNA"/>
</dbReference>
<sequence length="589" mass="65178">WRLHHGKQRSDGSPVTIFCLDKKEASEEELKAGLNAVKRSRTLRHPNVLKFLGSTDSETMLAMATEEVMPLQQLLDDAGAINDLGIAWGILQVTKALEFLAGAGFIHRNVGMGAIFVTSQGDWKLGGMELLCTKETPYEELPMPPCRVYEPPEVIKGQHGRGHVWSVDMWGLGCLIHEAHHGLLENPEELKTMSKMPKSIIPHYAVLISTNPKTRPSPREFLDQGRAPGKYFKNEFIDAVLFLEELAVKEKEDVSAFYGQLPKLIDEFPRDLCIKKILPQLLQAFQFGGAGYQVLAPMLKIGKLLQDDEYTRLIVPNLVQLFASPDRATRISLLKKLGDFIGFLSSEVISNDIFPHVAQGFGDTVPAMREETVKAMLHFAPKLKAGILDQTVTKSFPKLQADEKPGIRTNTTVCLAKIAPHLSTKTRSAVLASAFLKATKDPFLHARVAGLSGLSVCIEYFTATELAKRVLPIAAPAAVDPEESVRIAGMDAFFRHVSTALASRTFQRDADLTFSSGFVMDQHSSCCAALKTSCKRIRTAWLRYVGGGGWRISSVGVAQCCLNVGGCFFPLILTCDYSFFFWLVQRRPR</sequence>
<dbReference type="AlphaFoldDB" id="A9UUQ8"/>
<dbReference type="eggNOG" id="KOG1243">
    <property type="taxonomic scope" value="Eukaryota"/>
</dbReference>
<evidence type="ECO:0000313" key="3">
    <source>
        <dbReference type="EMBL" id="EDQ90765.1"/>
    </source>
</evidence>
<dbReference type="FunCoup" id="A9UUQ8">
    <property type="interactions" value="1782"/>
</dbReference>
<dbReference type="InParanoid" id="A9UUQ8"/>
<dbReference type="GO" id="GO:0004672">
    <property type="term" value="F:protein kinase activity"/>
    <property type="evidence" value="ECO:0007669"/>
    <property type="project" value="InterPro"/>
</dbReference>
<dbReference type="PROSITE" id="PS50011">
    <property type="entry name" value="PROTEIN_KINASE_DOM"/>
    <property type="match status" value="1"/>
</dbReference>
<dbReference type="SUPFAM" id="SSF56112">
    <property type="entry name" value="Protein kinase-like (PK-like)"/>
    <property type="match status" value="1"/>
</dbReference>
<dbReference type="PANTHER" id="PTHR12984">
    <property type="entry name" value="SCY1-RELATED S/T PROTEIN KINASE-LIKE"/>
    <property type="match status" value="1"/>
</dbReference>
<keyword evidence="1" id="KW-1133">Transmembrane helix</keyword>
<dbReference type="GeneID" id="5889416"/>
<dbReference type="InterPro" id="IPR016024">
    <property type="entry name" value="ARM-type_fold"/>
</dbReference>